<evidence type="ECO:0000313" key="15">
    <source>
        <dbReference type="Proteomes" id="UP000464314"/>
    </source>
</evidence>
<protein>
    <recommendedName>
        <fullName evidence="9">DNA gyrase subunit A</fullName>
        <ecNumber evidence="9">5.6.2.2</ecNumber>
    </recommendedName>
</protein>
<evidence type="ECO:0000259" key="13">
    <source>
        <dbReference type="PROSITE" id="PS52040"/>
    </source>
</evidence>
<dbReference type="PANTHER" id="PTHR43493:SF5">
    <property type="entry name" value="DNA GYRASE SUBUNIT A, CHLOROPLASTIC_MITOCHONDRIAL"/>
    <property type="match status" value="1"/>
</dbReference>
<dbReference type="Gene3D" id="3.30.1360.40">
    <property type="match status" value="1"/>
</dbReference>
<feature type="compositionally biased region" description="Acidic residues" evidence="12">
    <location>
        <begin position="845"/>
        <end position="860"/>
    </location>
</feature>
<evidence type="ECO:0000256" key="5">
    <source>
        <dbReference type="ARBA" id="ARBA00023029"/>
    </source>
</evidence>
<dbReference type="FunFam" id="3.30.1360.40:FF:000002">
    <property type="entry name" value="DNA gyrase subunit A"/>
    <property type="match status" value="1"/>
</dbReference>
<evidence type="ECO:0000256" key="7">
    <source>
        <dbReference type="ARBA" id="ARBA00023235"/>
    </source>
</evidence>
<dbReference type="KEGG" id="anr:Ana3638_05405"/>
<evidence type="ECO:0000256" key="6">
    <source>
        <dbReference type="ARBA" id="ARBA00023125"/>
    </source>
</evidence>
<keyword evidence="11" id="KW-0175">Coiled coil</keyword>
<dbReference type="FunFam" id="2.120.10.90:FF:000005">
    <property type="entry name" value="DNA topoisomerase 4 subunit A"/>
    <property type="match status" value="1"/>
</dbReference>
<comment type="function">
    <text evidence="9">A type II topoisomerase that negatively supercoils closed circular double-stranded (ds) DNA in an ATP-dependent manner to modulate DNA topology and maintain chromosomes in an underwound state. Negative supercoiling favors strand separation, and DNA replication, transcription, recombination and repair, all of which involve strand separation. Also able to catalyze the interconversion of other topological isomers of dsDNA rings, including catenanes and knotted rings. Type II topoisomerases break and join 2 DNA strands simultaneously in an ATP-dependent manner.</text>
</comment>
<keyword evidence="4 9" id="KW-0067">ATP-binding</keyword>
<dbReference type="InterPro" id="IPR013757">
    <property type="entry name" value="Topo_IIA_A_a_sf"/>
</dbReference>
<dbReference type="RefSeq" id="WP_161837113.1">
    <property type="nucleotide sequence ID" value="NZ_CP048000.1"/>
</dbReference>
<feature type="coiled-coil region" evidence="11">
    <location>
        <begin position="435"/>
        <end position="462"/>
    </location>
</feature>
<dbReference type="InterPro" id="IPR013760">
    <property type="entry name" value="Topo_IIA-like_dom_sf"/>
</dbReference>
<dbReference type="InterPro" id="IPR005743">
    <property type="entry name" value="GyrA"/>
</dbReference>
<evidence type="ECO:0000256" key="3">
    <source>
        <dbReference type="ARBA" id="ARBA00022741"/>
    </source>
</evidence>
<comment type="miscellaneous">
    <text evidence="9">Few gyrases are as efficient as E.coli at forming negative supercoils. Not all organisms have 2 type II topoisomerases; in organisms with a single type II topoisomerase this enzyme also has to decatenate newly replicated chromosomes.</text>
</comment>
<accession>A0A6P1TIZ7</accession>
<evidence type="ECO:0000256" key="11">
    <source>
        <dbReference type="SAM" id="Coils"/>
    </source>
</evidence>
<dbReference type="InterPro" id="IPR013758">
    <property type="entry name" value="Topo_IIA_A/C_ab"/>
</dbReference>
<dbReference type="Gene3D" id="3.90.199.10">
    <property type="entry name" value="Topoisomerase II, domain 5"/>
    <property type="match status" value="1"/>
</dbReference>
<dbReference type="GO" id="GO:0005694">
    <property type="term" value="C:chromosome"/>
    <property type="evidence" value="ECO:0007669"/>
    <property type="project" value="InterPro"/>
</dbReference>
<keyword evidence="3 9" id="KW-0547">Nucleotide-binding</keyword>
<keyword evidence="9" id="KW-0963">Cytoplasm</keyword>
<dbReference type="FunFam" id="3.90.199.10:FF:000001">
    <property type="entry name" value="DNA gyrase subunit A"/>
    <property type="match status" value="1"/>
</dbReference>
<dbReference type="EMBL" id="CP048000">
    <property type="protein sequence ID" value="QHQ60277.1"/>
    <property type="molecule type" value="Genomic_DNA"/>
</dbReference>
<dbReference type="Gene3D" id="2.120.10.90">
    <property type="entry name" value="DNA gyrase/topoisomerase IV, subunit A, C-terminal"/>
    <property type="match status" value="1"/>
</dbReference>
<dbReference type="GO" id="GO:0005524">
    <property type="term" value="F:ATP binding"/>
    <property type="evidence" value="ECO:0007669"/>
    <property type="project" value="UniProtKB-UniRule"/>
</dbReference>
<feature type="region of interest" description="Disordered" evidence="12">
    <location>
        <begin position="831"/>
        <end position="871"/>
    </location>
</feature>
<dbReference type="HAMAP" id="MF_01897">
    <property type="entry name" value="GyrA"/>
    <property type="match status" value="1"/>
</dbReference>
<dbReference type="Proteomes" id="UP000464314">
    <property type="component" value="Chromosome"/>
</dbReference>
<comment type="catalytic activity">
    <reaction evidence="1 9 10">
        <text>ATP-dependent breakage, passage and rejoining of double-stranded DNA.</text>
        <dbReference type="EC" id="5.6.2.2"/>
    </reaction>
</comment>
<evidence type="ECO:0000313" key="14">
    <source>
        <dbReference type="EMBL" id="QHQ60277.1"/>
    </source>
</evidence>
<comment type="subcellular location">
    <subcellularLocation>
        <location evidence="9">Cytoplasm</location>
    </subcellularLocation>
</comment>
<evidence type="ECO:0000256" key="8">
    <source>
        <dbReference type="ARBA" id="ARBA00063644"/>
    </source>
</evidence>
<dbReference type="InterPro" id="IPR035516">
    <property type="entry name" value="Gyrase/topoIV_suA_C"/>
</dbReference>
<dbReference type="GO" id="GO:0034335">
    <property type="term" value="F:DNA negative supercoiling activity"/>
    <property type="evidence" value="ECO:0007669"/>
    <property type="project" value="UniProtKB-ARBA"/>
</dbReference>
<evidence type="ECO:0000256" key="12">
    <source>
        <dbReference type="SAM" id="MobiDB-lite"/>
    </source>
</evidence>
<dbReference type="GO" id="GO:0006261">
    <property type="term" value="P:DNA-templated DNA replication"/>
    <property type="evidence" value="ECO:0007669"/>
    <property type="project" value="UniProtKB-UniRule"/>
</dbReference>
<dbReference type="NCBIfam" id="NF004044">
    <property type="entry name" value="PRK05561.1"/>
    <property type="match status" value="1"/>
</dbReference>
<dbReference type="PROSITE" id="PS52040">
    <property type="entry name" value="TOPO_IIA"/>
    <property type="match status" value="1"/>
</dbReference>
<feature type="short sequence motif" description="GyrA-box" evidence="9">
    <location>
        <begin position="531"/>
        <end position="537"/>
    </location>
</feature>
<reference evidence="14 15" key="1">
    <citation type="submission" date="2020-01" db="EMBL/GenBank/DDBJ databases">
        <title>Genome analysis of Anaerocolumna sp. CBA3638.</title>
        <authorList>
            <person name="Kim J."/>
            <person name="Roh S.W."/>
        </authorList>
    </citation>
    <scope>NUCLEOTIDE SEQUENCE [LARGE SCALE GENOMIC DNA]</scope>
    <source>
        <strain evidence="14 15">CBA3638</strain>
    </source>
</reference>
<dbReference type="SUPFAM" id="SSF56719">
    <property type="entry name" value="Type II DNA topoisomerase"/>
    <property type="match status" value="1"/>
</dbReference>
<dbReference type="NCBIfam" id="NF004043">
    <property type="entry name" value="PRK05560.1"/>
    <property type="match status" value="1"/>
</dbReference>
<keyword evidence="5 9" id="KW-0799">Topoisomerase</keyword>
<evidence type="ECO:0000256" key="10">
    <source>
        <dbReference type="PROSITE-ProRule" id="PRU01384"/>
    </source>
</evidence>
<comment type="subunit">
    <text evidence="9">Heterotetramer, composed of two GyrA and two GyrB chains. In the heterotetramer, GyrA contains the active site tyrosine that forms a transient covalent intermediate with DNA, while GyrB binds cofactors and catalyzes ATP hydrolysis.</text>
</comment>
<dbReference type="NCBIfam" id="TIGR01063">
    <property type="entry name" value="gyrA"/>
    <property type="match status" value="1"/>
</dbReference>
<dbReference type="GO" id="GO:0006265">
    <property type="term" value="P:DNA topological change"/>
    <property type="evidence" value="ECO:0007669"/>
    <property type="project" value="UniProtKB-UniRule"/>
</dbReference>
<keyword evidence="6 9" id="KW-0238">DNA-binding</keyword>
<gene>
    <name evidence="9 14" type="primary">gyrA</name>
    <name evidence="14" type="ORF">Ana3638_05405</name>
</gene>
<dbReference type="AlphaFoldDB" id="A0A6P1TIZ7"/>
<dbReference type="CDD" id="cd00187">
    <property type="entry name" value="TOP4c"/>
    <property type="match status" value="1"/>
</dbReference>
<dbReference type="FunFam" id="1.10.268.10:FF:000001">
    <property type="entry name" value="DNA gyrase subunit A"/>
    <property type="match status" value="1"/>
</dbReference>
<dbReference type="SMART" id="SM00434">
    <property type="entry name" value="TOP4c"/>
    <property type="match status" value="1"/>
</dbReference>
<dbReference type="InterPro" id="IPR002205">
    <property type="entry name" value="Topo_IIA_dom_A"/>
</dbReference>
<feature type="domain" description="Topo IIA-type catalytic" evidence="13">
    <location>
        <begin position="35"/>
        <end position="504"/>
    </location>
</feature>
<dbReference type="Pfam" id="PF00521">
    <property type="entry name" value="DNA_topoisoIV"/>
    <property type="match status" value="1"/>
</dbReference>
<keyword evidence="7 9" id="KW-0413">Isomerase</keyword>
<proteinExistence type="inferred from homology"/>
<dbReference type="EC" id="5.6.2.2" evidence="9"/>
<dbReference type="InterPro" id="IPR006691">
    <property type="entry name" value="GyrA/parC_rep"/>
</dbReference>
<dbReference type="PANTHER" id="PTHR43493">
    <property type="entry name" value="DNA GYRASE/TOPOISOMERASE SUBUNIT A"/>
    <property type="match status" value="1"/>
</dbReference>
<evidence type="ECO:0000256" key="2">
    <source>
        <dbReference type="ARBA" id="ARBA00008263"/>
    </source>
</evidence>
<name>A0A6P1TIZ7_9FIRM</name>
<evidence type="ECO:0000256" key="9">
    <source>
        <dbReference type="HAMAP-Rule" id="MF_01897"/>
    </source>
</evidence>
<comment type="subunit">
    <text evidence="8">Heterotetramer composed of ParC and ParE.</text>
</comment>
<dbReference type="SUPFAM" id="SSF101904">
    <property type="entry name" value="GyrA/ParC C-terminal domain-like"/>
    <property type="match status" value="1"/>
</dbReference>
<comment type="similarity">
    <text evidence="2 9">Belongs to the type II topoisomerase GyrA/ParC subunit family.</text>
</comment>
<dbReference type="InterPro" id="IPR050220">
    <property type="entry name" value="Type_II_DNA_Topoisomerases"/>
</dbReference>
<dbReference type="GO" id="GO:0003677">
    <property type="term" value="F:DNA binding"/>
    <property type="evidence" value="ECO:0007669"/>
    <property type="project" value="UniProtKB-UniRule"/>
</dbReference>
<dbReference type="GO" id="GO:0005737">
    <property type="term" value="C:cytoplasm"/>
    <property type="evidence" value="ECO:0007669"/>
    <property type="project" value="UniProtKB-SubCell"/>
</dbReference>
<dbReference type="GO" id="GO:0009330">
    <property type="term" value="C:DNA topoisomerase type II (double strand cut, ATP-hydrolyzing) complex"/>
    <property type="evidence" value="ECO:0007669"/>
    <property type="project" value="TreeGrafter"/>
</dbReference>
<organism evidence="14 15">
    <name type="scientific">Anaerocolumna sedimenticola</name>
    <dbReference type="NCBI Taxonomy" id="2696063"/>
    <lineage>
        <taxon>Bacteria</taxon>
        <taxon>Bacillati</taxon>
        <taxon>Bacillota</taxon>
        <taxon>Clostridia</taxon>
        <taxon>Lachnospirales</taxon>
        <taxon>Lachnospiraceae</taxon>
        <taxon>Anaerocolumna</taxon>
    </lineage>
</organism>
<dbReference type="Pfam" id="PF03989">
    <property type="entry name" value="DNA_gyraseA_C"/>
    <property type="match status" value="6"/>
</dbReference>
<evidence type="ECO:0000256" key="4">
    <source>
        <dbReference type="ARBA" id="ARBA00022840"/>
    </source>
</evidence>
<sequence length="871" mass="98703">MDENIFDKVHEVDLKKTMETSYIDYAMSVIAARALPDVRDGLKPVQRRILYAMIELNNGPDKPHRKCARIVGDTMGKYHPHGDSSIYEALVKLAQDFSTRYPLIDGHGNFGSVDGDGAAAMRYTEARLSKISMEMISDINKDTVDFSPNFDETEKEPTVLPSRYPNLLVNGTSGIAVGMATNIPPHNLREVINAVVKMIDNNILEDRDTSMEELLEIVKGPDFPTGASILGVRGIEEAYRTGRGKIRVRAVSTIETMANGKNRIVVTELPYMVNKARLIEKIAELVKDKKIDGITELRDESDRSGMRICIELRRDVNANVLLNQLYKHTQMQDTFGVIMIALVDNQPRVLNLHEMLKYYLIHQEEVVTRRTKYDLNKAEERAHILQGLLIALDNIDEVINIIRSSKNINIAKERLIERFSLTDVQAQAIVDMRLRALTGLERERLENEHAELMEKIAEYKAILSDTKKLLTVIKDEITVIRDKYGDDRRTSIGFDEDDLSTEDLIPNENTVLAMTRLGYIKRMTVDNFKSQHRGGKGIKGMQTIDEDFIEDLLMTTTHHYIMFFTNKGRVYRLKAYEIPESGRTARGTAIINLLQLLPEERITAIIPLKEYQNNKYLFMATKKGIVKKTPIKEYENIRKSGLQAINLREDDDLIEVKATNNKKDIILVTQNGQCIRFNEKDVRKTGRTSMGVIGMNLEDNDEIIGMQLSTQGESLLFVSEKGMGKRTSMEEFSVQRRGGKGVKCYKITEKTGYVVGVKAVNEENEIMIITTEGIIIRLAVKDISNLGRITSGVKLIDMDTEKDITVASIAKVRDNNTQTSDEEVIKQLEKELKEENSDNQAVDNSIDDEESYDEDAESEIEIQSNDGMDVE</sequence>
<keyword evidence="15" id="KW-1185">Reference proteome</keyword>
<dbReference type="Gene3D" id="1.10.268.10">
    <property type="entry name" value="Topoisomerase, domain 3"/>
    <property type="match status" value="1"/>
</dbReference>
<evidence type="ECO:0000256" key="1">
    <source>
        <dbReference type="ARBA" id="ARBA00000185"/>
    </source>
</evidence>
<feature type="active site" description="O-(5'-phospho-DNA)-tyrosine intermediate" evidence="9 10">
    <location>
        <position position="123"/>
    </location>
</feature>